<name>A0A6N8EDZ5_9GAMM</name>
<comment type="caution">
    <text evidence="3">The sequence shown here is derived from an EMBL/GenBank/DDBJ whole genome shotgun (WGS) entry which is preliminary data.</text>
</comment>
<organism evidence="3 4">
    <name type="scientific">Allochromatium palmeri</name>
    <dbReference type="NCBI Taxonomy" id="231048"/>
    <lineage>
        <taxon>Bacteria</taxon>
        <taxon>Pseudomonadati</taxon>
        <taxon>Pseudomonadota</taxon>
        <taxon>Gammaproteobacteria</taxon>
        <taxon>Chromatiales</taxon>
        <taxon>Chromatiaceae</taxon>
        <taxon>Allochromatium</taxon>
    </lineage>
</organism>
<evidence type="ECO:0000313" key="4">
    <source>
        <dbReference type="Proteomes" id="UP000434044"/>
    </source>
</evidence>
<dbReference type="Proteomes" id="UP000434044">
    <property type="component" value="Unassembled WGS sequence"/>
</dbReference>
<keyword evidence="4" id="KW-1185">Reference proteome</keyword>
<keyword evidence="1" id="KW-0175">Coiled coil</keyword>
<keyword evidence="2" id="KW-0472">Membrane</keyword>
<dbReference type="OrthoDB" id="266279at2"/>
<proteinExistence type="predicted"/>
<sequence>MRRRSREISVFNLSMLDVIAGAMAAFLILVVILLPYYDKTTIDHQAEIQALTQALAAAETAQRDAQTQADQAQQEAARQQARAEGLARQLARTFLVLYVRWDTRDDIDLHVIDPSGAEFWWNEHKRIPGRPGELSEDAILGPANEVWEIRDAPPGDYRIEVNLFDIKDARKPTIVQGRVFHRDGSAQFKEIRLHRLKQRERIATLRVAESGAVTLLD</sequence>
<evidence type="ECO:0000313" key="3">
    <source>
        <dbReference type="EMBL" id="MTW20564.1"/>
    </source>
</evidence>
<evidence type="ECO:0000256" key="2">
    <source>
        <dbReference type="SAM" id="Phobius"/>
    </source>
</evidence>
<dbReference type="EMBL" id="WNKT01000008">
    <property type="protein sequence ID" value="MTW20564.1"/>
    <property type="molecule type" value="Genomic_DNA"/>
</dbReference>
<dbReference type="AlphaFoldDB" id="A0A6N8EDZ5"/>
<reference evidence="3 4" key="1">
    <citation type="submission" date="2019-11" db="EMBL/GenBank/DDBJ databases">
        <title>Whole-genome sequence of the anaerobic purple sulfur bacterium Allochromatium palmeri DSM 15591.</title>
        <authorList>
            <person name="Kyndt J.A."/>
            <person name="Meyer T.E."/>
        </authorList>
    </citation>
    <scope>NUCLEOTIDE SEQUENCE [LARGE SCALE GENOMIC DNA]</scope>
    <source>
        <strain evidence="3 4">DSM 15591</strain>
    </source>
</reference>
<evidence type="ECO:0000256" key="1">
    <source>
        <dbReference type="SAM" id="Coils"/>
    </source>
</evidence>
<dbReference type="RefSeq" id="WP_155449162.1">
    <property type="nucleotide sequence ID" value="NZ_WNKT01000008.1"/>
</dbReference>
<keyword evidence="2" id="KW-1133">Transmembrane helix</keyword>
<feature type="coiled-coil region" evidence="1">
    <location>
        <begin position="48"/>
        <end position="89"/>
    </location>
</feature>
<accession>A0A6N8EDZ5</accession>
<keyword evidence="2" id="KW-0812">Transmembrane</keyword>
<protein>
    <submittedName>
        <fullName evidence="3">Uncharacterized protein</fullName>
    </submittedName>
</protein>
<feature type="transmembrane region" description="Helical" evidence="2">
    <location>
        <begin position="12"/>
        <end position="37"/>
    </location>
</feature>
<gene>
    <name evidence="3" type="ORF">GJ668_05570</name>
</gene>